<keyword evidence="3 6" id="KW-0808">Transferase</keyword>
<feature type="domain" description="DarT" evidence="7">
    <location>
        <begin position="14"/>
        <end position="206"/>
    </location>
</feature>
<name>A0A941BDC9_9ACTN</name>
<evidence type="ECO:0000313" key="8">
    <source>
        <dbReference type="EMBL" id="MBQ0855672.1"/>
    </source>
</evidence>
<evidence type="ECO:0000256" key="6">
    <source>
        <dbReference type="PROSITE-ProRule" id="PRU01362"/>
    </source>
</evidence>
<dbReference type="GO" id="GO:0003677">
    <property type="term" value="F:DNA binding"/>
    <property type="evidence" value="ECO:0007669"/>
    <property type="project" value="UniProtKB-UniRule"/>
</dbReference>
<keyword evidence="1 6" id="KW-1277">Toxin-antitoxin system</keyword>
<keyword evidence="4 6" id="KW-0548">Nucleotidyltransferase</keyword>
<dbReference type="InterPro" id="IPR029494">
    <property type="entry name" value="DarT"/>
</dbReference>
<evidence type="ECO:0000256" key="1">
    <source>
        <dbReference type="ARBA" id="ARBA00022649"/>
    </source>
</evidence>
<gene>
    <name evidence="8" type="ORF">J8N05_46805</name>
</gene>
<reference evidence="8 9" key="1">
    <citation type="submission" date="2021-04" db="EMBL/GenBank/DDBJ databases">
        <authorList>
            <person name="Tang X."/>
            <person name="Zhou X."/>
            <person name="Chen X."/>
            <person name="Cernava T."/>
            <person name="Zhang C."/>
        </authorList>
    </citation>
    <scope>NUCLEOTIDE SEQUENCE [LARGE SCALE GENOMIC DNA]</scope>
    <source>
        <strain evidence="8 9">BH-SS-21</strain>
        <plasmid evidence="8">p1</plasmid>
    </source>
</reference>
<evidence type="ECO:0000256" key="3">
    <source>
        <dbReference type="ARBA" id="ARBA00022679"/>
    </source>
</evidence>
<evidence type="ECO:0000256" key="5">
    <source>
        <dbReference type="ARBA" id="ARBA00023125"/>
    </source>
</evidence>
<feature type="binding site" evidence="6">
    <location>
        <begin position="18"/>
        <end position="20"/>
    </location>
    <ligand>
        <name>NAD(+)</name>
        <dbReference type="ChEBI" id="CHEBI:57540"/>
    </ligand>
</feature>
<dbReference type="PROSITE" id="PS52018">
    <property type="entry name" value="DART"/>
    <property type="match status" value="1"/>
</dbReference>
<comment type="caution">
    <text evidence="6">Lacks conserved residue(s) required for the propagation of feature annotation.</text>
</comment>
<comment type="catalytic activity">
    <reaction evidence="6">
        <text>a thymidine in DNA + NAD(+) = an N-(ADP-alpha-D-ribosyl)-thymidine in DNA + nicotinamide + H(+)</text>
        <dbReference type="Rhea" id="RHEA:71651"/>
        <dbReference type="Rhea" id="RHEA-COMP:13556"/>
        <dbReference type="Rhea" id="RHEA-COMP:18051"/>
        <dbReference type="ChEBI" id="CHEBI:15378"/>
        <dbReference type="ChEBI" id="CHEBI:17154"/>
        <dbReference type="ChEBI" id="CHEBI:57540"/>
        <dbReference type="ChEBI" id="CHEBI:137386"/>
        <dbReference type="ChEBI" id="CHEBI:191199"/>
    </reaction>
</comment>
<dbReference type="RefSeq" id="WP_210894611.1">
    <property type="nucleotide sequence ID" value="NZ_JAGPYQ010000004.1"/>
</dbReference>
<dbReference type="Pfam" id="PF14487">
    <property type="entry name" value="DarT"/>
    <property type="match status" value="1"/>
</dbReference>
<evidence type="ECO:0000313" key="9">
    <source>
        <dbReference type="Proteomes" id="UP000677413"/>
    </source>
</evidence>
<feature type="active site" description="Proton acceptor" evidence="6">
    <location>
        <position position="54"/>
    </location>
</feature>
<dbReference type="Proteomes" id="UP000677413">
    <property type="component" value="Unassembled WGS sequence"/>
</dbReference>
<sequence>MNEIWAEAQRRGITRLCHFTKSANLAHILATGEIRDALTLRAGTEGFRPTDRARLDGYPDHINCSIEYPNTWYLDRARAEDPHFQDWVVLLLDPALLSLPGAKFCPYNAARGLGGGVSSGIAAFTDLFQAAVSGNARRVRTVRHPDWWPTDDQAEVLLPGPIPLRHVHGVVVKDAAQAELEHYRLTQHLDMGTVLPPLIIAPTLFDKYLLSQNVRAGHRPAELPFIP</sequence>
<geneLocation type="plasmid" evidence="8">
    <name>p1</name>
</geneLocation>
<organism evidence="8 9">
    <name type="scientific">Streptomyces liliiviolaceus</name>
    <dbReference type="NCBI Taxonomy" id="2823109"/>
    <lineage>
        <taxon>Bacteria</taxon>
        <taxon>Bacillati</taxon>
        <taxon>Actinomycetota</taxon>
        <taxon>Actinomycetes</taxon>
        <taxon>Kitasatosporales</taxon>
        <taxon>Streptomycetaceae</taxon>
        <taxon>Streptomyces</taxon>
    </lineage>
</organism>
<keyword evidence="9" id="KW-1185">Reference proteome</keyword>
<keyword evidence="2 6" id="KW-0328">Glycosyltransferase</keyword>
<dbReference type="AlphaFoldDB" id="A0A941BDC9"/>
<feature type="binding site" evidence="6">
    <location>
        <position position="54"/>
    </location>
    <ligand>
        <name>NAD(+)</name>
        <dbReference type="ChEBI" id="CHEBI:57540"/>
    </ligand>
</feature>
<keyword evidence="8" id="KW-0614">Plasmid</keyword>
<comment type="caution">
    <text evidence="8">The sequence shown here is derived from an EMBL/GenBank/DDBJ whole genome shotgun (WGS) entry which is preliminary data.</text>
</comment>
<accession>A0A941BDC9</accession>
<feature type="active site" evidence="6">
    <location>
        <position position="155"/>
    </location>
</feature>
<comment type="similarity">
    <text evidence="6">Belongs to the DarT ADP-ribosyltransferase family.</text>
</comment>
<keyword evidence="5 6" id="KW-0238">DNA-binding</keyword>
<evidence type="ECO:0000256" key="4">
    <source>
        <dbReference type="ARBA" id="ARBA00022695"/>
    </source>
</evidence>
<evidence type="ECO:0000259" key="7">
    <source>
        <dbReference type="PROSITE" id="PS52018"/>
    </source>
</evidence>
<evidence type="ECO:0000256" key="2">
    <source>
        <dbReference type="ARBA" id="ARBA00022676"/>
    </source>
</evidence>
<dbReference type="GO" id="GO:0016779">
    <property type="term" value="F:nucleotidyltransferase activity"/>
    <property type="evidence" value="ECO:0007669"/>
    <property type="project" value="UniProtKB-UniRule"/>
</dbReference>
<dbReference type="EMBL" id="JAGPYQ010000004">
    <property type="protein sequence ID" value="MBQ0855672.1"/>
    <property type="molecule type" value="Genomic_DNA"/>
</dbReference>
<protein>
    <submittedName>
        <fullName evidence="8">DUF4433 domain-containing protein</fullName>
    </submittedName>
</protein>
<proteinExistence type="inferred from homology"/>
<dbReference type="GO" id="GO:0016757">
    <property type="term" value="F:glycosyltransferase activity"/>
    <property type="evidence" value="ECO:0007669"/>
    <property type="project" value="UniProtKB-UniRule"/>
</dbReference>